<dbReference type="EMBL" id="FPIW01000030">
    <property type="protein sequence ID" value="SFW53939.1"/>
    <property type="molecule type" value="Genomic_DNA"/>
</dbReference>
<dbReference type="Gene3D" id="3.90.1510.10">
    <property type="entry name" value="Glycerate kinase, domain 2"/>
    <property type="match status" value="1"/>
</dbReference>
<dbReference type="AlphaFoldDB" id="A0AA94HTC2"/>
<reference evidence="6" key="1">
    <citation type="submission" date="2016-11" db="EMBL/GenBank/DDBJ databases">
        <authorList>
            <person name="Jaros S."/>
            <person name="Januszkiewicz K."/>
            <person name="Wedrychowicz H."/>
        </authorList>
    </citation>
    <scope>NUCLEOTIDE SEQUENCE [LARGE SCALE GENOMIC DNA]</scope>
    <source>
        <strain evidence="6">DSM 7057</strain>
    </source>
</reference>
<evidence type="ECO:0000256" key="4">
    <source>
        <dbReference type="PIRNR" id="PIRNR006078"/>
    </source>
</evidence>
<dbReference type="PANTHER" id="PTHR21599:SF0">
    <property type="entry name" value="GLYCERATE KINASE"/>
    <property type="match status" value="1"/>
</dbReference>
<dbReference type="NCBIfam" id="TIGR00045">
    <property type="entry name" value="glycerate kinase"/>
    <property type="match status" value="1"/>
</dbReference>
<dbReference type="PIRSF" id="PIRSF006078">
    <property type="entry name" value="GlxK"/>
    <property type="match status" value="1"/>
</dbReference>
<evidence type="ECO:0000256" key="1">
    <source>
        <dbReference type="ARBA" id="ARBA00006284"/>
    </source>
</evidence>
<keyword evidence="2 4" id="KW-0808">Transferase</keyword>
<dbReference type="PANTHER" id="PTHR21599">
    <property type="entry name" value="GLYCERATE KINASE"/>
    <property type="match status" value="1"/>
</dbReference>
<dbReference type="InterPro" id="IPR036129">
    <property type="entry name" value="Glycerate_kinase_sf"/>
</dbReference>
<dbReference type="Gene3D" id="3.40.50.10350">
    <property type="entry name" value="Glycerate kinase, domain 1"/>
    <property type="match status" value="1"/>
</dbReference>
<sequence length="388" mass="39793">MKIVIAPDSYKECLSALQVATLIESGFREIFPGADYIKVPVADGGEGTVEAMVEATRGTIVPVTVRGPLGEAVEAFYGLTGDGGTAVIEMATASGLGLVPPEQRNPLRTTSYGTGELIRSALDAGARRFILGIGGSATNEGGAGMLQALGVRLLDKQGQEIEPTGLGLGKLARIDLSGIDPRLKDTVIDVACDVDNPLCGPRGASAIFGPQKGATPEMVQQLDGYLQNFAAITLRDLGIDMAHISGAGAAGGMGGGMYAFLRGRLRPGSEIVTEAVGLDALVRDADLVITGEGRIDGQTAFGKAPVGVARVAKRYGRPVIAIGGSLRHDAHVVHEHGIDAIFSVLYRPCSIGEALAEGTDNLRTAARNVAAAISVGGGLGSVATRAGR</sequence>
<evidence type="ECO:0000256" key="2">
    <source>
        <dbReference type="ARBA" id="ARBA00022679"/>
    </source>
</evidence>
<dbReference type="SUPFAM" id="SSF110738">
    <property type="entry name" value="Glycerate kinase I"/>
    <property type="match status" value="1"/>
</dbReference>
<comment type="similarity">
    <text evidence="1 4">Belongs to the glycerate kinase type-1 family.</text>
</comment>
<organism evidence="5 6">
    <name type="scientific">Desulfovibrio desulfuricans</name>
    <dbReference type="NCBI Taxonomy" id="876"/>
    <lineage>
        <taxon>Bacteria</taxon>
        <taxon>Pseudomonadati</taxon>
        <taxon>Thermodesulfobacteriota</taxon>
        <taxon>Desulfovibrionia</taxon>
        <taxon>Desulfovibrionales</taxon>
        <taxon>Desulfovibrionaceae</taxon>
        <taxon>Desulfovibrio</taxon>
    </lineage>
</organism>
<comment type="caution">
    <text evidence="5">The sequence shown here is derived from an EMBL/GenBank/DDBJ whole genome shotgun (WGS) entry which is preliminary data.</text>
</comment>
<proteinExistence type="inferred from homology"/>
<name>A0AA94HTC2_DESDE</name>
<dbReference type="Proteomes" id="UP000182680">
    <property type="component" value="Unassembled WGS sequence"/>
</dbReference>
<accession>A0AA94HTC2</accession>
<gene>
    <name evidence="5" type="ORF">SAMN02910291_01746</name>
</gene>
<dbReference type="RefSeq" id="WP_012625480.1">
    <property type="nucleotide sequence ID" value="NZ_FPIW01000030.1"/>
</dbReference>
<dbReference type="InterPro" id="IPR018197">
    <property type="entry name" value="Glycerate_kinase_RE-like"/>
</dbReference>
<dbReference type="OMA" id="MRVLVCP"/>
<evidence type="ECO:0000313" key="6">
    <source>
        <dbReference type="Proteomes" id="UP000182680"/>
    </source>
</evidence>
<dbReference type="GO" id="GO:0031388">
    <property type="term" value="P:organic acid phosphorylation"/>
    <property type="evidence" value="ECO:0007669"/>
    <property type="project" value="UniProtKB-UniRule"/>
</dbReference>
<dbReference type="InterPro" id="IPR018193">
    <property type="entry name" value="Glyc_kinase_flavodox-like_fold"/>
</dbReference>
<dbReference type="GO" id="GO:0008887">
    <property type="term" value="F:glycerate kinase activity"/>
    <property type="evidence" value="ECO:0007669"/>
    <property type="project" value="UniProtKB-UniRule"/>
</dbReference>
<evidence type="ECO:0000313" key="5">
    <source>
        <dbReference type="EMBL" id="SFW53939.1"/>
    </source>
</evidence>
<protein>
    <submittedName>
        <fullName evidence="5">Glycerate kinase</fullName>
    </submittedName>
</protein>
<keyword evidence="3 4" id="KW-0418">Kinase</keyword>
<evidence type="ECO:0000256" key="3">
    <source>
        <dbReference type="ARBA" id="ARBA00022777"/>
    </source>
</evidence>
<dbReference type="Pfam" id="PF02595">
    <property type="entry name" value="Gly_kinase"/>
    <property type="match status" value="1"/>
</dbReference>
<dbReference type="InterPro" id="IPR004381">
    <property type="entry name" value="Glycerate_kinase"/>
</dbReference>